<evidence type="ECO:0008006" key="3">
    <source>
        <dbReference type="Google" id="ProtNLM"/>
    </source>
</evidence>
<dbReference type="PANTHER" id="PTHR33067">
    <property type="entry name" value="RNA-DIRECTED DNA POLYMERASE-RELATED"/>
    <property type="match status" value="1"/>
</dbReference>
<dbReference type="EMBL" id="SMMG02000002">
    <property type="protein sequence ID" value="KAA3483355.1"/>
    <property type="molecule type" value="Genomic_DNA"/>
</dbReference>
<proteinExistence type="predicted"/>
<dbReference type="AlphaFoldDB" id="A0A5B6WQX9"/>
<evidence type="ECO:0000313" key="1">
    <source>
        <dbReference type="EMBL" id="KAA3483355.1"/>
    </source>
</evidence>
<dbReference type="PANTHER" id="PTHR33067:SF32">
    <property type="entry name" value="ASPARTIC PEPTIDASE DDI1-TYPE DOMAIN-CONTAINING PROTEIN"/>
    <property type="match status" value="1"/>
</dbReference>
<accession>A0A5B6WQX9</accession>
<name>A0A5B6WQX9_9ROSI</name>
<gene>
    <name evidence="1" type="ORF">EPI10_005536</name>
</gene>
<evidence type="ECO:0000313" key="2">
    <source>
        <dbReference type="Proteomes" id="UP000325315"/>
    </source>
</evidence>
<organism evidence="1 2">
    <name type="scientific">Gossypium australe</name>
    <dbReference type="NCBI Taxonomy" id="47621"/>
    <lineage>
        <taxon>Eukaryota</taxon>
        <taxon>Viridiplantae</taxon>
        <taxon>Streptophyta</taxon>
        <taxon>Embryophyta</taxon>
        <taxon>Tracheophyta</taxon>
        <taxon>Spermatophyta</taxon>
        <taxon>Magnoliopsida</taxon>
        <taxon>eudicotyledons</taxon>
        <taxon>Gunneridae</taxon>
        <taxon>Pentapetalae</taxon>
        <taxon>rosids</taxon>
        <taxon>malvids</taxon>
        <taxon>Malvales</taxon>
        <taxon>Malvaceae</taxon>
        <taxon>Malvoideae</taxon>
        <taxon>Gossypium</taxon>
    </lineage>
</organism>
<comment type="caution">
    <text evidence="1">The sequence shown here is derived from an EMBL/GenBank/DDBJ whole genome shotgun (WGS) entry which is preliminary data.</text>
</comment>
<dbReference type="Proteomes" id="UP000325315">
    <property type="component" value="Unassembled WGS sequence"/>
</dbReference>
<keyword evidence="2" id="KW-1185">Reference proteome</keyword>
<sequence length="301" mass="34677">MPSSRNFALLPIRDILQWSQRIYGDGSRRFYKWRIMRLMTLLKELPTNQTALGSRVVIVHEVDAPTSLAAHVSSISSTVKPTALGVTKELDPVTHICNPDQTNCQHLPSKFKNHHKPNLPIAYIGKNDATLRNWENQVGQLATELQNRPQEPNIVEVKDEPTDTQEKEEVQPNVETLVFQKLNSKNSNEFKNLPPPYPQRLQKQKQEVQFKKFLDVLKHLPINISLTSCPKREDLEMHYKLPLKMKDLGSFTMPCNIGDFYYERALCDLGSSINLMPMFVFRQFRIGEVRPMTITLQLAEK</sequence>
<protein>
    <recommendedName>
        <fullName evidence="3">Gag-asp_proteas domain-containing protein</fullName>
    </recommendedName>
</protein>
<reference evidence="2" key="1">
    <citation type="journal article" date="2019" name="Plant Biotechnol. J.">
        <title>Genome sequencing of the Australian wild diploid species Gossypium australe highlights disease resistance and delayed gland morphogenesis.</title>
        <authorList>
            <person name="Cai Y."/>
            <person name="Cai X."/>
            <person name="Wang Q."/>
            <person name="Wang P."/>
            <person name="Zhang Y."/>
            <person name="Cai C."/>
            <person name="Xu Y."/>
            <person name="Wang K."/>
            <person name="Zhou Z."/>
            <person name="Wang C."/>
            <person name="Geng S."/>
            <person name="Li B."/>
            <person name="Dong Q."/>
            <person name="Hou Y."/>
            <person name="Wang H."/>
            <person name="Ai P."/>
            <person name="Liu Z."/>
            <person name="Yi F."/>
            <person name="Sun M."/>
            <person name="An G."/>
            <person name="Cheng J."/>
            <person name="Zhang Y."/>
            <person name="Shi Q."/>
            <person name="Xie Y."/>
            <person name="Shi X."/>
            <person name="Chang Y."/>
            <person name="Huang F."/>
            <person name="Chen Y."/>
            <person name="Hong S."/>
            <person name="Mi L."/>
            <person name="Sun Q."/>
            <person name="Zhang L."/>
            <person name="Zhou B."/>
            <person name="Peng R."/>
            <person name="Zhang X."/>
            <person name="Liu F."/>
        </authorList>
    </citation>
    <scope>NUCLEOTIDE SEQUENCE [LARGE SCALE GENOMIC DNA]</scope>
    <source>
        <strain evidence="2">cv. PA1801</strain>
    </source>
</reference>